<dbReference type="SUPFAM" id="SSF51338">
    <property type="entry name" value="Composite domain of metallo-dependent hydrolases"/>
    <property type="match status" value="2"/>
</dbReference>
<evidence type="ECO:0000256" key="9">
    <source>
        <dbReference type="ARBA" id="ARBA00022833"/>
    </source>
</evidence>
<evidence type="ECO:0000259" key="10">
    <source>
        <dbReference type="Pfam" id="PF01979"/>
    </source>
</evidence>
<dbReference type="GO" id="GO:0006145">
    <property type="term" value="P:purine nucleobase catabolic process"/>
    <property type="evidence" value="ECO:0007669"/>
    <property type="project" value="TreeGrafter"/>
</dbReference>
<dbReference type="InterPro" id="IPR018228">
    <property type="entry name" value="DNase_TatD-rel_CS"/>
</dbReference>
<dbReference type="GO" id="GO:0009442">
    <property type="term" value="P:allantoin assimilation pathway"/>
    <property type="evidence" value="ECO:0007669"/>
    <property type="project" value="EnsemblFungi"/>
</dbReference>
<dbReference type="PANTHER" id="PTHR43668">
    <property type="entry name" value="ALLANTOINASE"/>
    <property type="match status" value="1"/>
</dbReference>
<dbReference type="InterPro" id="IPR017593">
    <property type="entry name" value="Allantoinase"/>
</dbReference>
<keyword evidence="8" id="KW-0378">Hydrolase</keyword>
<evidence type="ECO:0000256" key="2">
    <source>
        <dbReference type="ARBA" id="ARBA00001947"/>
    </source>
</evidence>
<keyword evidence="12" id="KW-1185">Reference proteome</keyword>
<dbReference type="GO" id="GO:0004038">
    <property type="term" value="F:allantoinase activity"/>
    <property type="evidence" value="ECO:0007669"/>
    <property type="project" value="UniProtKB-EC"/>
</dbReference>
<dbReference type="PANTHER" id="PTHR43668:SF2">
    <property type="entry name" value="ALLANTOINASE"/>
    <property type="match status" value="1"/>
</dbReference>
<dbReference type="UniPathway" id="UPA00395">
    <property type="reaction ID" value="UER00653"/>
</dbReference>
<comment type="similarity">
    <text evidence="4">Belongs to the metallo-dependent hydrolases superfamily. Allantoinase family.</text>
</comment>
<proteinExistence type="inferred from homology"/>
<dbReference type="GO" id="GO:0005737">
    <property type="term" value="C:cytoplasm"/>
    <property type="evidence" value="ECO:0007669"/>
    <property type="project" value="TreeGrafter"/>
</dbReference>
<evidence type="ECO:0000256" key="7">
    <source>
        <dbReference type="ARBA" id="ARBA00022723"/>
    </source>
</evidence>
<comment type="pathway">
    <text evidence="3">Nitrogen metabolism; (S)-allantoin degradation; allantoate from (S)-allantoin: step 1/1.</text>
</comment>
<dbReference type="EC" id="3.5.2.5" evidence="6"/>
<dbReference type="InterPro" id="IPR011059">
    <property type="entry name" value="Metal-dep_hydrolase_composite"/>
</dbReference>
<evidence type="ECO:0000256" key="4">
    <source>
        <dbReference type="ARBA" id="ARBA00010368"/>
    </source>
</evidence>
<evidence type="ECO:0000313" key="12">
    <source>
        <dbReference type="Proteomes" id="UP000039046"/>
    </source>
</evidence>
<dbReference type="InterPro" id="IPR032466">
    <property type="entry name" value="Metal_Hydrolase"/>
</dbReference>
<dbReference type="GO" id="GO:0050897">
    <property type="term" value="F:cobalt ion binding"/>
    <property type="evidence" value="ECO:0007669"/>
    <property type="project" value="InterPro"/>
</dbReference>
<dbReference type="PROSITE" id="PS00482">
    <property type="entry name" value="DIHYDROOROTASE_1"/>
    <property type="match status" value="1"/>
</dbReference>
<evidence type="ECO:0000313" key="11">
    <source>
        <dbReference type="EMBL" id="CEJ94785.1"/>
    </source>
</evidence>
<dbReference type="Pfam" id="PF01979">
    <property type="entry name" value="Amidohydro_1"/>
    <property type="match status" value="1"/>
</dbReference>
<reference evidence="11 12" key="1">
    <citation type="journal article" date="2015" name="Genome Announc.">
        <title>Draft Genome Sequence and Gene Annotation of the Entomopathogenic Fungus Verticillium hemipterigenum.</title>
        <authorList>
            <person name="Horn F."/>
            <person name="Habel A."/>
            <person name="Scharf D.H."/>
            <person name="Dworschak J."/>
            <person name="Brakhage A.A."/>
            <person name="Guthke R."/>
            <person name="Hertweck C."/>
            <person name="Linde J."/>
        </authorList>
    </citation>
    <scope>NUCLEOTIDE SEQUENCE [LARGE SCALE GENOMIC DNA]</scope>
</reference>
<feature type="domain" description="Amidohydrolase-related" evidence="10">
    <location>
        <begin position="66"/>
        <end position="470"/>
    </location>
</feature>
<dbReference type="NCBIfam" id="TIGR03178">
    <property type="entry name" value="allantoinase"/>
    <property type="match status" value="1"/>
</dbReference>
<organism evidence="11 12">
    <name type="scientific">[Torrubiella] hemipterigena</name>
    <dbReference type="NCBI Taxonomy" id="1531966"/>
    <lineage>
        <taxon>Eukaryota</taxon>
        <taxon>Fungi</taxon>
        <taxon>Dikarya</taxon>
        <taxon>Ascomycota</taxon>
        <taxon>Pezizomycotina</taxon>
        <taxon>Sordariomycetes</taxon>
        <taxon>Hypocreomycetidae</taxon>
        <taxon>Hypocreales</taxon>
        <taxon>Clavicipitaceae</taxon>
        <taxon>Clavicipitaceae incertae sedis</taxon>
        <taxon>'Torrubiella' clade</taxon>
    </lineage>
</organism>
<keyword evidence="7" id="KW-0479">Metal-binding</keyword>
<protein>
    <recommendedName>
        <fullName evidence="6">allantoinase</fullName>
        <ecNumber evidence="6">3.5.2.5</ecNumber>
    </recommendedName>
</protein>
<comment type="subunit">
    <text evidence="5">Homotetramer.</text>
</comment>
<comment type="cofactor">
    <cofactor evidence="2">
        <name>Zn(2+)</name>
        <dbReference type="ChEBI" id="CHEBI:29105"/>
    </cofactor>
</comment>
<accession>A0A0A1TRM8</accession>
<sequence>MAISDLTILVSTRAVLTQDDDSLVMSPATITISSKTGKIVSVQPSVVPKDQCPADAVYVDYSPKLLLPGLVDAHVHLNEPGRTEWEGFWTGTRAAASGGVTTVIDMPLNAIPPTTTINGFNEKLAASRGQCWVDVGFYGGVIPGNADELKPLVEAGVRGFKGFLIESGVDEFPAVNGNDVALAMETLKDSTTTLMFHAEMVPAEGAPKIDATNSDATAYKSFLDSRPPVFETTAIEEILSLAHIAPKLPLHIVHLSATQCIPLLRAAREKGINITAETCFHYLGLSAEEIEAGDTRHKCCPPIREANNRDKLWAELVAPDSCIQTVVSDHSPCTPELKLLPPHLQPANGSATPNKSQESKGDFHGAWGGISSVGLGLPILHSSAKARSGAVPSLTDMVRLCCQATAKQVGLYHRKGALKTGMDADVCVFDDAEVWTFSQGDMRWKNKCSPWQGHEFTGRVKETWLRGRKVFEHGAGNAGFVEEKPFGESITEKRTA</sequence>
<dbReference type="InterPro" id="IPR006680">
    <property type="entry name" value="Amidohydro-rel"/>
</dbReference>
<dbReference type="InterPro" id="IPR002195">
    <property type="entry name" value="Dihydroorotase_CS"/>
</dbReference>
<evidence type="ECO:0000256" key="5">
    <source>
        <dbReference type="ARBA" id="ARBA00011881"/>
    </source>
</evidence>
<dbReference type="Proteomes" id="UP000039046">
    <property type="component" value="Unassembled WGS sequence"/>
</dbReference>
<dbReference type="PROSITE" id="PS01137">
    <property type="entry name" value="TATD_1"/>
    <property type="match status" value="1"/>
</dbReference>
<dbReference type="STRING" id="1531966.A0A0A1TRM8"/>
<dbReference type="SUPFAM" id="SSF51556">
    <property type="entry name" value="Metallo-dependent hydrolases"/>
    <property type="match status" value="1"/>
</dbReference>
<keyword evidence="9" id="KW-0862">Zinc</keyword>
<name>A0A0A1TRM8_9HYPO</name>
<evidence type="ECO:0000256" key="6">
    <source>
        <dbReference type="ARBA" id="ARBA00012863"/>
    </source>
</evidence>
<dbReference type="HOGENOM" id="CLU_015572_4_0_1"/>
<evidence type="ECO:0000256" key="3">
    <source>
        <dbReference type="ARBA" id="ARBA00004968"/>
    </source>
</evidence>
<evidence type="ECO:0000256" key="1">
    <source>
        <dbReference type="ARBA" id="ARBA00001756"/>
    </source>
</evidence>
<dbReference type="FunFam" id="3.20.20.140:FF:000032">
    <property type="entry name" value="Allantoinase Dal1"/>
    <property type="match status" value="1"/>
</dbReference>
<dbReference type="EMBL" id="CDHN01000007">
    <property type="protein sequence ID" value="CEJ94785.1"/>
    <property type="molecule type" value="Genomic_DNA"/>
</dbReference>
<dbReference type="Gene3D" id="3.20.20.140">
    <property type="entry name" value="Metal-dependent hydrolases"/>
    <property type="match status" value="1"/>
</dbReference>
<dbReference type="GO" id="GO:0008270">
    <property type="term" value="F:zinc ion binding"/>
    <property type="evidence" value="ECO:0007669"/>
    <property type="project" value="InterPro"/>
</dbReference>
<evidence type="ECO:0000256" key="8">
    <source>
        <dbReference type="ARBA" id="ARBA00022801"/>
    </source>
</evidence>
<dbReference type="InterPro" id="IPR050138">
    <property type="entry name" value="DHOase/Allantoinase_Hydrolase"/>
</dbReference>
<dbReference type="AlphaFoldDB" id="A0A0A1TRM8"/>
<gene>
    <name evidence="11" type="ORF">VHEMI10296</name>
</gene>
<comment type="catalytic activity">
    <reaction evidence="1">
        <text>(S)-allantoin + H2O = allantoate + H(+)</text>
        <dbReference type="Rhea" id="RHEA:17029"/>
        <dbReference type="ChEBI" id="CHEBI:15377"/>
        <dbReference type="ChEBI" id="CHEBI:15378"/>
        <dbReference type="ChEBI" id="CHEBI:15678"/>
        <dbReference type="ChEBI" id="CHEBI:17536"/>
        <dbReference type="EC" id="3.5.2.5"/>
    </reaction>
</comment>